<accession>N8X7G2</accession>
<sequence length="76" mass="8346">MHLISNYRMPLKGGFFIACANLRLTTPQGGYSSPLKITELKLCPNWTNTATADTAVPPLIEIAFIVVYIGFIQSIC</sequence>
<dbReference type="RefSeq" id="WP_004824691.1">
    <property type="nucleotide sequence ID" value="NZ_KB849459.1"/>
</dbReference>
<dbReference type="AlphaFoldDB" id="N8X7G2"/>
<proteinExistence type="predicted"/>
<dbReference type="PATRIC" id="fig|1217651.3.peg.3604"/>
<dbReference type="EMBL" id="APPK01000049">
    <property type="protein sequence ID" value="ENV20372.1"/>
    <property type="molecule type" value="Genomic_DNA"/>
</dbReference>
<dbReference type="HOGENOM" id="CLU_2713126_0_0_6"/>
<protein>
    <submittedName>
        <fullName evidence="1">Uncharacterized protein</fullName>
    </submittedName>
</protein>
<organism evidence="1 2">
    <name type="scientific">Acinetobacter bereziniae NIPH 3</name>
    <dbReference type="NCBI Taxonomy" id="1217651"/>
    <lineage>
        <taxon>Bacteria</taxon>
        <taxon>Pseudomonadati</taxon>
        <taxon>Pseudomonadota</taxon>
        <taxon>Gammaproteobacteria</taxon>
        <taxon>Moraxellales</taxon>
        <taxon>Moraxellaceae</taxon>
        <taxon>Acinetobacter</taxon>
    </lineage>
</organism>
<name>N8X7G2_ACIBZ</name>
<dbReference type="Proteomes" id="UP000013270">
    <property type="component" value="Unassembled WGS sequence"/>
</dbReference>
<gene>
    <name evidence="1" type="ORF">F963_03657</name>
</gene>
<evidence type="ECO:0000313" key="2">
    <source>
        <dbReference type="Proteomes" id="UP000013270"/>
    </source>
</evidence>
<comment type="caution">
    <text evidence="1">The sequence shown here is derived from an EMBL/GenBank/DDBJ whole genome shotgun (WGS) entry which is preliminary data.</text>
</comment>
<evidence type="ECO:0000313" key="1">
    <source>
        <dbReference type="EMBL" id="ENV20372.1"/>
    </source>
</evidence>
<reference evidence="1 2" key="1">
    <citation type="submission" date="2013-02" db="EMBL/GenBank/DDBJ databases">
        <title>The Genome Sequence of Acinetobacter bereziniae NIPH 3.</title>
        <authorList>
            <consortium name="The Broad Institute Genome Sequencing Platform"/>
            <consortium name="The Broad Institute Genome Sequencing Center for Infectious Disease"/>
            <person name="Cerqueira G."/>
            <person name="Feldgarden M."/>
            <person name="Courvalin P."/>
            <person name="Perichon B."/>
            <person name="Grillot-Courvalin C."/>
            <person name="Clermont D."/>
            <person name="Rocha E."/>
            <person name="Yoon E.-J."/>
            <person name="Nemec A."/>
            <person name="Walker B."/>
            <person name="Young S.K."/>
            <person name="Zeng Q."/>
            <person name="Gargeya S."/>
            <person name="Fitzgerald M."/>
            <person name="Haas B."/>
            <person name="Abouelleil A."/>
            <person name="Alvarado L."/>
            <person name="Arachchi H.M."/>
            <person name="Berlin A.M."/>
            <person name="Chapman S.B."/>
            <person name="Dewar J."/>
            <person name="Goldberg J."/>
            <person name="Griggs A."/>
            <person name="Gujja S."/>
            <person name="Hansen M."/>
            <person name="Howarth C."/>
            <person name="Imamovic A."/>
            <person name="Larimer J."/>
            <person name="McCowan C."/>
            <person name="Murphy C."/>
            <person name="Neiman D."/>
            <person name="Pearson M."/>
            <person name="Priest M."/>
            <person name="Roberts A."/>
            <person name="Saif S."/>
            <person name="Shea T."/>
            <person name="Sisk P."/>
            <person name="Sykes S."/>
            <person name="Wortman J."/>
            <person name="Nusbaum C."/>
            <person name="Birren B."/>
        </authorList>
    </citation>
    <scope>NUCLEOTIDE SEQUENCE [LARGE SCALE GENOMIC DNA]</scope>
    <source>
        <strain evidence="1 2">NIPH 3</strain>
    </source>
</reference>